<dbReference type="SUPFAM" id="SSF52540">
    <property type="entry name" value="P-loop containing nucleoside triphosphate hydrolases"/>
    <property type="match status" value="1"/>
</dbReference>
<sequence length="86" mass="9587">MLSFVKMMKKIKNEYNAKSDPETSNKESPLADEDFGENAKDMVGVYDEDLQQLTDKLMLGRPCGRRTITVVGMAGIGKTTIDMIII</sequence>
<accession>A0ABD3R654</accession>
<comment type="caution">
    <text evidence="2">The sequence shown here is derived from an EMBL/GenBank/DDBJ whole genome shotgun (WGS) entry which is preliminary data.</text>
</comment>
<feature type="compositionally biased region" description="Basic and acidic residues" evidence="1">
    <location>
        <begin position="15"/>
        <end position="25"/>
    </location>
</feature>
<reference evidence="2 3" key="1">
    <citation type="submission" date="2024-12" db="EMBL/GenBank/DDBJ databases">
        <title>The unique morphological basis and parallel evolutionary history of personate flowers in Penstemon.</title>
        <authorList>
            <person name="Depatie T.H."/>
            <person name="Wessinger C.A."/>
        </authorList>
    </citation>
    <scope>NUCLEOTIDE SEQUENCE [LARGE SCALE GENOMIC DNA]</scope>
    <source>
        <strain evidence="2">WTNN_2</strain>
        <tissue evidence="2">Leaf</tissue>
    </source>
</reference>
<evidence type="ECO:0000313" key="3">
    <source>
        <dbReference type="Proteomes" id="UP001634393"/>
    </source>
</evidence>
<keyword evidence="3" id="KW-1185">Reference proteome</keyword>
<organism evidence="2 3">
    <name type="scientific">Penstemon smallii</name>
    <dbReference type="NCBI Taxonomy" id="265156"/>
    <lineage>
        <taxon>Eukaryota</taxon>
        <taxon>Viridiplantae</taxon>
        <taxon>Streptophyta</taxon>
        <taxon>Embryophyta</taxon>
        <taxon>Tracheophyta</taxon>
        <taxon>Spermatophyta</taxon>
        <taxon>Magnoliopsida</taxon>
        <taxon>eudicotyledons</taxon>
        <taxon>Gunneridae</taxon>
        <taxon>Pentapetalae</taxon>
        <taxon>asterids</taxon>
        <taxon>lamiids</taxon>
        <taxon>Lamiales</taxon>
        <taxon>Plantaginaceae</taxon>
        <taxon>Cheloneae</taxon>
        <taxon>Penstemon</taxon>
    </lineage>
</organism>
<dbReference type="EMBL" id="JBJXBP010000364">
    <property type="protein sequence ID" value="KAL3808353.1"/>
    <property type="molecule type" value="Genomic_DNA"/>
</dbReference>
<dbReference type="AlphaFoldDB" id="A0ABD3R654"/>
<protein>
    <submittedName>
        <fullName evidence="2">Uncharacterized protein</fullName>
    </submittedName>
</protein>
<evidence type="ECO:0000313" key="2">
    <source>
        <dbReference type="EMBL" id="KAL3808353.1"/>
    </source>
</evidence>
<evidence type="ECO:0000256" key="1">
    <source>
        <dbReference type="SAM" id="MobiDB-lite"/>
    </source>
</evidence>
<gene>
    <name evidence="2" type="ORF">ACJIZ3_000271</name>
</gene>
<proteinExistence type="predicted"/>
<name>A0ABD3R654_9LAMI</name>
<dbReference type="Gene3D" id="3.40.50.300">
    <property type="entry name" value="P-loop containing nucleotide triphosphate hydrolases"/>
    <property type="match status" value="1"/>
</dbReference>
<dbReference type="Proteomes" id="UP001634393">
    <property type="component" value="Unassembled WGS sequence"/>
</dbReference>
<feature type="region of interest" description="Disordered" evidence="1">
    <location>
        <begin position="15"/>
        <end position="35"/>
    </location>
</feature>
<dbReference type="InterPro" id="IPR027417">
    <property type="entry name" value="P-loop_NTPase"/>
</dbReference>